<keyword evidence="2" id="KW-1185">Reference proteome</keyword>
<dbReference type="EMBL" id="JACEIK010002323">
    <property type="protein sequence ID" value="MCD9560452.1"/>
    <property type="molecule type" value="Genomic_DNA"/>
</dbReference>
<dbReference type="Proteomes" id="UP000823775">
    <property type="component" value="Unassembled WGS sequence"/>
</dbReference>
<sequence>MGYLAGWIGIHMPKMITRNCLEWLMRRHWRQFKKEVAAAVWGAAIYYTWQARNWKIFRNNELSTNYVSAQIKKEIKARIEGISTPSRSSHLSNYFSPLMKFLDSLPACDKVVLVGHELGGFGISKAMESFPEKISVAVFVTALMPGPTLNASTGLLPTVGIGFNDI</sequence>
<name>A0ABS8UNI2_DATST</name>
<dbReference type="PANTHER" id="PTHR10992">
    <property type="entry name" value="METHYLESTERASE FAMILY MEMBER"/>
    <property type="match status" value="1"/>
</dbReference>
<dbReference type="InterPro" id="IPR029058">
    <property type="entry name" value="AB_hydrolase_fold"/>
</dbReference>
<dbReference type="SUPFAM" id="SSF53474">
    <property type="entry name" value="alpha/beta-Hydrolases"/>
    <property type="match status" value="1"/>
</dbReference>
<accession>A0ABS8UNI2</accession>
<dbReference type="Gene3D" id="3.40.50.1820">
    <property type="entry name" value="alpha/beta hydrolase"/>
    <property type="match status" value="1"/>
</dbReference>
<organism evidence="1 2">
    <name type="scientific">Datura stramonium</name>
    <name type="common">Jimsonweed</name>
    <name type="synonym">Common thornapple</name>
    <dbReference type="NCBI Taxonomy" id="4076"/>
    <lineage>
        <taxon>Eukaryota</taxon>
        <taxon>Viridiplantae</taxon>
        <taxon>Streptophyta</taxon>
        <taxon>Embryophyta</taxon>
        <taxon>Tracheophyta</taxon>
        <taxon>Spermatophyta</taxon>
        <taxon>Magnoliopsida</taxon>
        <taxon>eudicotyledons</taxon>
        <taxon>Gunneridae</taxon>
        <taxon>Pentapetalae</taxon>
        <taxon>asterids</taxon>
        <taxon>lamiids</taxon>
        <taxon>Solanales</taxon>
        <taxon>Solanaceae</taxon>
        <taxon>Solanoideae</taxon>
        <taxon>Datureae</taxon>
        <taxon>Datura</taxon>
    </lineage>
</organism>
<protein>
    <recommendedName>
        <fullName evidence="3">AB hydrolase-1 domain-containing protein</fullName>
    </recommendedName>
</protein>
<evidence type="ECO:0008006" key="3">
    <source>
        <dbReference type="Google" id="ProtNLM"/>
    </source>
</evidence>
<dbReference type="InterPro" id="IPR045889">
    <property type="entry name" value="MES/HNL"/>
</dbReference>
<proteinExistence type="predicted"/>
<dbReference type="PANTHER" id="PTHR10992:SF1002">
    <property type="entry name" value="SALICYLIC ACID-BINDING PROTEIN 2-LIKE"/>
    <property type="match status" value="1"/>
</dbReference>
<evidence type="ECO:0000313" key="2">
    <source>
        <dbReference type="Proteomes" id="UP000823775"/>
    </source>
</evidence>
<comment type="caution">
    <text evidence="1">The sequence shown here is derived from an EMBL/GenBank/DDBJ whole genome shotgun (WGS) entry which is preliminary data.</text>
</comment>
<gene>
    <name evidence="1" type="ORF">HAX54_019134</name>
</gene>
<evidence type="ECO:0000313" key="1">
    <source>
        <dbReference type="EMBL" id="MCD9560452.1"/>
    </source>
</evidence>
<reference evidence="1 2" key="1">
    <citation type="journal article" date="2021" name="BMC Genomics">
        <title>Datura genome reveals duplications of psychoactive alkaloid biosynthetic genes and high mutation rate following tissue culture.</title>
        <authorList>
            <person name="Rajewski A."/>
            <person name="Carter-House D."/>
            <person name="Stajich J."/>
            <person name="Litt A."/>
        </authorList>
    </citation>
    <scope>NUCLEOTIDE SEQUENCE [LARGE SCALE GENOMIC DNA]</scope>
    <source>
        <strain evidence="1">AR-01</strain>
    </source>
</reference>